<feature type="repeat" description="ANK" evidence="3">
    <location>
        <begin position="530"/>
        <end position="562"/>
    </location>
</feature>
<feature type="repeat" description="ANK" evidence="3">
    <location>
        <begin position="75"/>
        <end position="107"/>
    </location>
</feature>
<keyword evidence="5" id="KW-1185">Reference proteome</keyword>
<evidence type="ECO:0000256" key="1">
    <source>
        <dbReference type="ARBA" id="ARBA00022737"/>
    </source>
</evidence>
<name>A0A366MX20_9BACT</name>
<dbReference type="SUPFAM" id="SSF48403">
    <property type="entry name" value="Ankyrin repeat"/>
    <property type="match status" value="2"/>
</dbReference>
<dbReference type="InterPro" id="IPR002110">
    <property type="entry name" value="Ankyrin_rpt"/>
</dbReference>
<dbReference type="InterPro" id="IPR036770">
    <property type="entry name" value="Ankyrin_rpt-contain_sf"/>
</dbReference>
<dbReference type="EMBL" id="PDKB01000001">
    <property type="protein sequence ID" value="RBQ30150.1"/>
    <property type="molecule type" value="Genomic_DNA"/>
</dbReference>
<dbReference type="PROSITE" id="PS50088">
    <property type="entry name" value="ANK_REPEAT"/>
    <property type="match status" value="6"/>
</dbReference>
<feature type="repeat" description="ANK" evidence="3">
    <location>
        <begin position="108"/>
        <end position="140"/>
    </location>
</feature>
<dbReference type="PROSITE" id="PS50297">
    <property type="entry name" value="ANK_REP_REGION"/>
    <property type="match status" value="4"/>
</dbReference>
<evidence type="ECO:0000313" key="5">
    <source>
        <dbReference type="Proteomes" id="UP000252669"/>
    </source>
</evidence>
<dbReference type="Proteomes" id="UP000252669">
    <property type="component" value="Unassembled WGS sequence"/>
</dbReference>
<evidence type="ECO:0000313" key="4">
    <source>
        <dbReference type="EMBL" id="RBQ30150.1"/>
    </source>
</evidence>
<feature type="repeat" description="ANK" evidence="3">
    <location>
        <begin position="497"/>
        <end position="529"/>
    </location>
</feature>
<proteinExistence type="predicted"/>
<keyword evidence="1" id="KW-0677">Repeat</keyword>
<reference evidence="4 5" key="1">
    <citation type="submission" date="2017-10" db="EMBL/GenBank/DDBJ databases">
        <title>Genomics of the genus Arcobacter.</title>
        <authorList>
            <person name="Perez-Cataluna A."/>
            <person name="Figueras M.J."/>
        </authorList>
    </citation>
    <scope>NUCLEOTIDE SEQUENCE [LARGE SCALE GENOMIC DNA]</scope>
    <source>
        <strain evidence="4 5">CECT 9230</strain>
    </source>
</reference>
<dbReference type="SMART" id="SM00248">
    <property type="entry name" value="ANK"/>
    <property type="match status" value="13"/>
</dbReference>
<protein>
    <submittedName>
        <fullName evidence="4">Uncharacterized protein</fullName>
    </submittedName>
</protein>
<dbReference type="AlphaFoldDB" id="A0A366MX20"/>
<feature type="repeat" description="ANK" evidence="3">
    <location>
        <begin position="174"/>
        <end position="206"/>
    </location>
</feature>
<keyword evidence="2 3" id="KW-0040">ANK repeat</keyword>
<dbReference type="Pfam" id="PF12796">
    <property type="entry name" value="Ank_2"/>
    <property type="match status" value="3"/>
</dbReference>
<feature type="repeat" description="ANK" evidence="3">
    <location>
        <begin position="330"/>
        <end position="364"/>
    </location>
</feature>
<dbReference type="PANTHER" id="PTHR24198:SF165">
    <property type="entry name" value="ANKYRIN REPEAT-CONTAINING PROTEIN-RELATED"/>
    <property type="match status" value="1"/>
</dbReference>
<dbReference type="OrthoDB" id="5365108at2"/>
<organism evidence="4 5">
    <name type="scientific">Aliarcobacter vitoriensis</name>
    <dbReference type="NCBI Taxonomy" id="2011099"/>
    <lineage>
        <taxon>Bacteria</taxon>
        <taxon>Pseudomonadati</taxon>
        <taxon>Campylobacterota</taxon>
        <taxon>Epsilonproteobacteria</taxon>
        <taxon>Campylobacterales</taxon>
        <taxon>Arcobacteraceae</taxon>
        <taxon>Aliarcobacter</taxon>
    </lineage>
</organism>
<dbReference type="Gene3D" id="1.25.40.20">
    <property type="entry name" value="Ankyrin repeat-containing domain"/>
    <property type="match status" value="4"/>
</dbReference>
<gene>
    <name evidence="4" type="ORF">CRU91_00465</name>
</gene>
<evidence type="ECO:0000256" key="2">
    <source>
        <dbReference type="ARBA" id="ARBA00023043"/>
    </source>
</evidence>
<accession>A0A366MX20</accession>
<dbReference type="RefSeq" id="WP_113892307.1">
    <property type="nucleotide sequence ID" value="NZ_JANJGA010000002.1"/>
</dbReference>
<comment type="caution">
    <text evidence="4">The sequence shown here is derived from an EMBL/GenBank/DDBJ whole genome shotgun (WGS) entry which is preliminary data.</text>
</comment>
<dbReference type="PANTHER" id="PTHR24198">
    <property type="entry name" value="ANKYRIN REPEAT AND PROTEIN KINASE DOMAIN-CONTAINING PROTEIN"/>
    <property type="match status" value="1"/>
</dbReference>
<evidence type="ECO:0000256" key="3">
    <source>
        <dbReference type="PROSITE-ProRule" id="PRU00023"/>
    </source>
</evidence>
<sequence>MLSFFKADEDSFFKELMSSKIDVNKLKKYIDKGVDINFTDEKGRTVLFELANKKKFDAIKILLALGIDIYKEDTLGKTVLSEACEKYDFMMVRFLLENGFDINRKNSKGRTILQDNVLLGNIKVFQILLNYNVDFDIKSDDEETVLFDAVENGNIDILKKVIDSIKNINVVDKNGQTALFIAILKDDLRIALTLIQNGIDVNIVDKYGQNVLFNTILQGEKNQIVLKHLIQRRIDLNIVDKRDKTIVDEIFYIITLQKYDKDLEDKRYSLISQKDDYLSLALQIIDGGFKVDTPDKFGKTVLQKEIEKRNFITAEFLINCGANINILDEYGRNLVHTEILKGYSNNKIIDFLISKGANLNQRDNFFKSIVENLIDLILISKGEKPSNSTLSEFVKEDAGFDILLKKVLSQGANLNHKQVDGRNLVFDLINYDSFDILDILVEYGIELNCIDYDGNTPLMCMIDDGLKVEDRTLKAYFVKRLQNFLKYRVNLNIQDKDGKTVIHKAVIADDLVVVEKLMVKKANLNLQDNHGRTALHHTQWKGNYQIARWLISAGADMNLPDNSGFNILNYAAILGHTRLVITLISSGILMYNNNVKNKKVAQFFKTKEKVLDKFLVAENISDPKMQNALAEVVTNFKKEINEALA</sequence>